<protein>
    <submittedName>
        <fullName evidence="2">Uncharacterized protein</fullName>
    </submittedName>
</protein>
<keyword evidence="3" id="KW-1185">Reference proteome</keyword>
<accession>A0AAW2Z9W7</accession>
<comment type="caution">
    <text evidence="2">The sequence shown here is derived from an EMBL/GenBank/DDBJ whole genome shotgun (WGS) entry which is preliminary data.</text>
</comment>
<proteinExistence type="predicted"/>
<reference evidence="2 3" key="1">
    <citation type="submission" date="2024-03" db="EMBL/GenBank/DDBJ databases">
        <title>The Acrasis kona genome and developmental transcriptomes reveal deep origins of eukaryotic multicellular pathways.</title>
        <authorList>
            <person name="Sheikh S."/>
            <person name="Fu C.-J."/>
            <person name="Brown M.W."/>
            <person name="Baldauf S.L."/>
        </authorList>
    </citation>
    <scope>NUCLEOTIDE SEQUENCE [LARGE SCALE GENOMIC DNA]</scope>
    <source>
        <strain evidence="2 3">ATCC MYA-3509</strain>
    </source>
</reference>
<organism evidence="2 3">
    <name type="scientific">Acrasis kona</name>
    <dbReference type="NCBI Taxonomy" id="1008807"/>
    <lineage>
        <taxon>Eukaryota</taxon>
        <taxon>Discoba</taxon>
        <taxon>Heterolobosea</taxon>
        <taxon>Tetramitia</taxon>
        <taxon>Eutetramitia</taxon>
        <taxon>Acrasidae</taxon>
        <taxon>Acrasis</taxon>
    </lineage>
</organism>
<dbReference type="Proteomes" id="UP001431209">
    <property type="component" value="Unassembled WGS sequence"/>
</dbReference>
<gene>
    <name evidence="2" type="ORF">AKO1_002163</name>
</gene>
<feature type="region of interest" description="Disordered" evidence="1">
    <location>
        <begin position="1"/>
        <end position="43"/>
    </location>
</feature>
<name>A0AAW2Z9W7_9EUKA</name>
<feature type="compositionally biased region" description="Basic and acidic residues" evidence="1">
    <location>
        <begin position="1"/>
        <end position="15"/>
    </location>
</feature>
<dbReference type="EMBL" id="JAOPGA020001182">
    <property type="protein sequence ID" value="KAL0485911.1"/>
    <property type="molecule type" value="Genomic_DNA"/>
</dbReference>
<evidence type="ECO:0000256" key="1">
    <source>
        <dbReference type="SAM" id="MobiDB-lite"/>
    </source>
</evidence>
<evidence type="ECO:0000313" key="3">
    <source>
        <dbReference type="Proteomes" id="UP001431209"/>
    </source>
</evidence>
<dbReference type="AlphaFoldDB" id="A0AAW2Z9W7"/>
<sequence length="174" mass="20419">MTDRERPIDEDEHREIKKRRYDQDEIDDQNNKEQDPDTQYSTDFDNYQSQTIEDTSTAAVEQEGLHTSLPVLLTNIESEVEITYHNERVEQARVTVAEINSRMEDLQNNFMSEISNIINKFLSDLSTASITRSERITKDMEKVEQKFLINVDKQKQMQHAKSLTERLYNEVGNS</sequence>
<evidence type="ECO:0000313" key="2">
    <source>
        <dbReference type="EMBL" id="KAL0485911.1"/>
    </source>
</evidence>